<organism evidence="1 2">
    <name type="scientific">Ixodes persulcatus</name>
    <name type="common">Taiga tick</name>
    <dbReference type="NCBI Taxonomy" id="34615"/>
    <lineage>
        <taxon>Eukaryota</taxon>
        <taxon>Metazoa</taxon>
        <taxon>Ecdysozoa</taxon>
        <taxon>Arthropoda</taxon>
        <taxon>Chelicerata</taxon>
        <taxon>Arachnida</taxon>
        <taxon>Acari</taxon>
        <taxon>Parasitiformes</taxon>
        <taxon>Ixodida</taxon>
        <taxon>Ixodoidea</taxon>
        <taxon>Ixodidae</taxon>
        <taxon>Ixodinae</taxon>
        <taxon>Ixodes</taxon>
    </lineage>
</organism>
<dbReference type="EMBL" id="JABSTQ010009336">
    <property type="protein sequence ID" value="KAG0430320.1"/>
    <property type="molecule type" value="Genomic_DNA"/>
</dbReference>
<gene>
    <name evidence="1" type="ORF">HPB47_022809</name>
</gene>
<reference evidence="1 2" key="1">
    <citation type="journal article" date="2020" name="Cell">
        <title>Large-Scale Comparative Analyses of Tick Genomes Elucidate Their Genetic Diversity and Vector Capacities.</title>
        <authorList>
            <consortium name="Tick Genome and Microbiome Consortium (TIGMIC)"/>
            <person name="Jia N."/>
            <person name="Wang J."/>
            <person name="Shi W."/>
            <person name="Du L."/>
            <person name="Sun Y."/>
            <person name="Zhan W."/>
            <person name="Jiang J.F."/>
            <person name="Wang Q."/>
            <person name="Zhang B."/>
            <person name="Ji P."/>
            <person name="Bell-Sakyi L."/>
            <person name="Cui X.M."/>
            <person name="Yuan T.T."/>
            <person name="Jiang B.G."/>
            <person name="Yang W.F."/>
            <person name="Lam T.T."/>
            <person name="Chang Q.C."/>
            <person name="Ding S.J."/>
            <person name="Wang X.J."/>
            <person name="Zhu J.G."/>
            <person name="Ruan X.D."/>
            <person name="Zhao L."/>
            <person name="Wei J.T."/>
            <person name="Ye R.Z."/>
            <person name="Que T.C."/>
            <person name="Du C.H."/>
            <person name="Zhou Y.H."/>
            <person name="Cheng J.X."/>
            <person name="Dai P.F."/>
            <person name="Guo W.B."/>
            <person name="Han X.H."/>
            <person name="Huang E.J."/>
            <person name="Li L.F."/>
            <person name="Wei W."/>
            <person name="Gao Y.C."/>
            <person name="Liu J.Z."/>
            <person name="Shao H.Z."/>
            <person name="Wang X."/>
            <person name="Wang C.C."/>
            <person name="Yang T.C."/>
            <person name="Huo Q.B."/>
            <person name="Li W."/>
            <person name="Chen H.Y."/>
            <person name="Chen S.E."/>
            <person name="Zhou L.G."/>
            <person name="Ni X.B."/>
            <person name="Tian J.H."/>
            <person name="Sheng Y."/>
            <person name="Liu T."/>
            <person name="Pan Y.S."/>
            <person name="Xia L.Y."/>
            <person name="Li J."/>
            <person name="Zhao F."/>
            <person name="Cao W.C."/>
        </authorList>
    </citation>
    <scope>NUCLEOTIDE SEQUENCE [LARGE SCALE GENOMIC DNA]</scope>
    <source>
        <strain evidence="1">Iper-2018</strain>
    </source>
</reference>
<evidence type="ECO:0000313" key="2">
    <source>
        <dbReference type="Proteomes" id="UP000805193"/>
    </source>
</evidence>
<evidence type="ECO:0000313" key="1">
    <source>
        <dbReference type="EMBL" id="KAG0430320.1"/>
    </source>
</evidence>
<proteinExistence type="predicted"/>
<comment type="caution">
    <text evidence="1">The sequence shown here is derived from an EMBL/GenBank/DDBJ whole genome shotgun (WGS) entry which is preliminary data.</text>
</comment>
<sequence>MVSAERVDEYRCLTPEGLSTSNLRPDPQWPGSGAVSFRSYSTRYRDGLDLVLRDVNLDVRPGEKLGIVGRTGAGKSTVTLSLFRIVEAASGKIFVDDVDIAALGLQDLRSRITIIPQDPVLFHGTLRFNLDPADQHDTFELWWALDRSHLADFFRQNEGLDFEVTEGGLNLSVGQRQLVCLARALLKKTKILVLDEATASVDAETDMLVQQTLRDVMNECTVLTIAHRIHTVLTSDRVVVMDRGTIVEVGSPAELLADTTSSFYVLAHEAGVVFPGVRESGLAARWSGSVPR</sequence>
<protein>
    <submittedName>
        <fullName evidence="1">Uncharacterized protein</fullName>
    </submittedName>
</protein>
<accession>A0AC60Q8Y6</accession>
<keyword evidence="2" id="KW-1185">Reference proteome</keyword>
<name>A0AC60Q8Y6_IXOPE</name>
<dbReference type="Proteomes" id="UP000805193">
    <property type="component" value="Unassembled WGS sequence"/>
</dbReference>